<comment type="caution">
    <text evidence="3">The sequence shown here is derived from an EMBL/GenBank/DDBJ whole genome shotgun (WGS) entry which is preliminary data.</text>
</comment>
<proteinExistence type="predicted"/>
<reference evidence="3 4" key="1">
    <citation type="submission" date="2023-07" db="EMBL/GenBank/DDBJ databases">
        <title>Sequencing the genomes of 1000 actinobacteria strains.</title>
        <authorList>
            <person name="Klenk H.-P."/>
        </authorList>
    </citation>
    <scope>NUCLEOTIDE SEQUENCE [LARGE SCALE GENOMIC DNA]</scope>
    <source>
        <strain evidence="3 4">DSM 14785</strain>
    </source>
</reference>
<evidence type="ECO:0000259" key="2">
    <source>
        <dbReference type="PROSITE" id="PS50093"/>
    </source>
</evidence>
<feature type="chain" id="PRO_5046313911" description="PKD domain-containing protein" evidence="1">
    <location>
        <begin position="30"/>
        <end position="298"/>
    </location>
</feature>
<evidence type="ECO:0000313" key="3">
    <source>
        <dbReference type="EMBL" id="MDQ0425557.1"/>
    </source>
</evidence>
<name>A0ABU0GLU1_9CELL</name>
<dbReference type="InterPro" id="IPR000601">
    <property type="entry name" value="PKD_dom"/>
</dbReference>
<feature type="domain" description="PKD" evidence="2">
    <location>
        <begin position="201"/>
        <end position="246"/>
    </location>
</feature>
<dbReference type="SUPFAM" id="SSF49299">
    <property type="entry name" value="PKD domain"/>
    <property type="match status" value="1"/>
</dbReference>
<evidence type="ECO:0000256" key="1">
    <source>
        <dbReference type="SAM" id="SignalP"/>
    </source>
</evidence>
<keyword evidence="4" id="KW-1185">Reference proteome</keyword>
<dbReference type="EMBL" id="JAUSVM010000001">
    <property type="protein sequence ID" value="MDQ0425557.1"/>
    <property type="molecule type" value="Genomic_DNA"/>
</dbReference>
<keyword evidence="1" id="KW-0732">Signal</keyword>
<dbReference type="Proteomes" id="UP001240250">
    <property type="component" value="Unassembled WGS sequence"/>
</dbReference>
<dbReference type="PROSITE" id="PS50093">
    <property type="entry name" value="PKD"/>
    <property type="match status" value="1"/>
</dbReference>
<dbReference type="RefSeq" id="WP_156441953.1">
    <property type="nucleotide sequence ID" value="NZ_JAUSVM010000001.1"/>
</dbReference>
<evidence type="ECO:0000313" key="4">
    <source>
        <dbReference type="Proteomes" id="UP001240250"/>
    </source>
</evidence>
<sequence length="298" mass="32225">MRSAGLHRLGPALLVAAVLAASTSPAARADDLDAAVSDDQKAYLITVGAVERRAEQNAAIPLEQRLVDYQRAPNCQNPDGTWIRGSGDGTCPHGEGTPNAPVLCAGPGQSVVWPMWRRERTTPATPWGPWTRLDFGGCSTDLLPTLTEADFRRLPLPAPTLTLQPDRGWVLINIATIVTTDPDPVTLRTDLLGHGITVEATPTTWTYDFGDGHTLTTRSPGHPYPHHDVFHEYEHPGTTTITLTATWTGRYLIDGTTTWHTINGTATTTTTSTPLTIEELTSRLVATHCNTQPKPADC</sequence>
<gene>
    <name evidence="3" type="ORF">JO380_001938</name>
</gene>
<protein>
    <recommendedName>
        <fullName evidence="2">PKD domain-containing protein</fullName>
    </recommendedName>
</protein>
<accession>A0ABU0GLU1</accession>
<feature type="signal peptide" evidence="1">
    <location>
        <begin position="1"/>
        <end position="29"/>
    </location>
</feature>
<organism evidence="3 4">
    <name type="scientific">Cellulomonas iranensis</name>
    <dbReference type="NCBI Taxonomy" id="76862"/>
    <lineage>
        <taxon>Bacteria</taxon>
        <taxon>Bacillati</taxon>
        <taxon>Actinomycetota</taxon>
        <taxon>Actinomycetes</taxon>
        <taxon>Micrococcales</taxon>
        <taxon>Cellulomonadaceae</taxon>
        <taxon>Cellulomonas</taxon>
    </lineage>
</organism>
<dbReference type="InterPro" id="IPR035986">
    <property type="entry name" value="PKD_dom_sf"/>
</dbReference>